<dbReference type="PROSITE" id="PS50076">
    <property type="entry name" value="DNAJ_2"/>
    <property type="match status" value="1"/>
</dbReference>
<feature type="region of interest" description="Disordered" evidence="3">
    <location>
        <begin position="1"/>
        <end position="41"/>
    </location>
</feature>
<dbReference type="Proteomes" id="UP000695562">
    <property type="component" value="Unassembled WGS sequence"/>
</dbReference>
<evidence type="ECO:0000256" key="1">
    <source>
        <dbReference type="ARBA" id="ARBA00023186"/>
    </source>
</evidence>
<accession>A0A8J4PNR9</accession>
<protein>
    <recommendedName>
        <fullName evidence="4">J domain-containing protein</fullName>
    </recommendedName>
</protein>
<dbReference type="CDD" id="cd06257">
    <property type="entry name" value="DnaJ"/>
    <property type="match status" value="1"/>
</dbReference>
<reference evidence="5" key="1">
    <citation type="submission" date="2020-01" db="EMBL/GenBank/DDBJ databases">
        <title>Development of genomics and gene disruption for Polysphondylium violaceum indicates a role for the polyketide synthase stlB in stalk morphogenesis.</title>
        <authorList>
            <person name="Narita B."/>
            <person name="Kawabe Y."/>
            <person name="Kin K."/>
            <person name="Saito T."/>
            <person name="Gibbs R."/>
            <person name="Kuspa A."/>
            <person name="Muzny D."/>
            <person name="Queller D."/>
            <person name="Richards S."/>
            <person name="Strassman J."/>
            <person name="Sucgang R."/>
            <person name="Worley K."/>
            <person name="Schaap P."/>
        </authorList>
    </citation>
    <scope>NUCLEOTIDE SEQUENCE</scope>
    <source>
        <strain evidence="5">QSvi11</strain>
    </source>
</reference>
<dbReference type="InterPro" id="IPR001623">
    <property type="entry name" value="DnaJ_domain"/>
</dbReference>
<evidence type="ECO:0000313" key="6">
    <source>
        <dbReference type="Proteomes" id="UP000695562"/>
    </source>
</evidence>
<keyword evidence="2" id="KW-0175">Coiled coil</keyword>
<dbReference type="EMBL" id="AJWJ01000586">
    <property type="protein sequence ID" value="KAF2069846.1"/>
    <property type="molecule type" value="Genomic_DNA"/>
</dbReference>
<dbReference type="InterPro" id="IPR024586">
    <property type="entry name" value="DnaJ-like_C11_C"/>
</dbReference>
<evidence type="ECO:0000256" key="2">
    <source>
        <dbReference type="SAM" id="Coils"/>
    </source>
</evidence>
<dbReference type="PANTHER" id="PTHR44157">
    <property type="entry name" value="DNAJ HOMOLOG SUBFAMILY C MEMBER 11"/>
    <property type="match status" value="1"/>
</dbReference>
<dbReference type="GO" id="GO:0005739">
    <property type="term" value="C:mitochondrion"/>
    <property type="evidence" value="ECO:0007669"/>
    <property type="project" value="GOC"/>
</dbReference>
<name>A0A8J4PNR9_9MYCE</name>
<feature type="domain" description="J" evidence="4">
    <location>
        <begin position="50"/>
        <end position="118"/>
    </location>
</feature>
<dbReference type="PANTHER" id="PTHR44157:SF1">
    <property type="entry name" value="DNAJ HOMOLOG SUBFAMILY C MEMBER 11"/>
    <property type="match status" value="1"/>
</dbReference>
<keyword evidence="6" id="KW-1185">Reference proteome</keyword>
<dbReference type="GO" id="GO:0042407">
    <property type="term" value="P:cristae formation"/>
    <property type="evidence" value="ECO:0007669"/>
    <property type="project" value="TreeGrafter"/>
</dbReference>
<keyword evidence="1" id="KW-0143">Chaperone</keyword>
<comment type="caution">
    <text evidence="5">The sequence shown here is derived from an EMBL/GenBank/DDBJ whole genome shotgun (WGS) entry which is preliminary data.</text>
</comment>
<dbReference type="Pfam" id="PF00226">
    <property type="entry name" value="DnaJ"/>
    <property type="match status" value="1"/>
</dbReference>
<dbReference type="OrthoDB" id="18010at2759"/>
<feature type="coiled-coil region" evidence="2">
    <location>
        <begin position="128"/>
        <end position="155"/>
    </location>
</feature>
<dbReference type="InterPro" id="IPR036869">
    <property type="entry name" value="J_dom_sf"/>
</dbReference>
<dbReference type="AlphaFoldDB" id="A0A8J4PNR9"/>
<dbReference type="InterPro" id="IPR052243">
    <property type="entry name" value="Mito_inner_membrane_organizer"/>
</dbReference>
<dbReference type="PRINTS" id="PR00625">
    <property type="entry name" value="JDOMAIN"/>
</dbReference>
<dbReference type="Gene3D" id="1.10.287.110">
    <property type="entry name" value="DnaJ domain"/>
    <property type="match status" value="1"/>
</dbReference>
<organism evidence="5 6">
    <name type="scientific">Polysphondylium violaceum</name>
    <dbReference type="NCBI Taxonomy" id="133409"/>
    <lineage>
        <taxon>Eukaryota</taxon>
        <taxon>Amoebozoa</taxon>
        <taxon>Evosea</taxon>
        <taxon>Eumycetozoa</taxon>
        <taxon>Dictyostelia</taxon>
        <taxon>Dictyosteliales</taxon>
        <taxon>Dictyosteliaceae</taxon>
        <taxon>Polysphondylium</taxon>
    </lineage>
</organism>
<proteinExistence type="predicted"/>
<dbReference type="Pfam" id="PF11875">
    <property type="entry name" value="DnaJ-like_C11_C"/>
    <property type="match status" value="1"/>
</dbReference>
<gene>
    <name evidence="5" type="ORF">CYY_008836</name>
</gene>
<dbReference type="SMART" id="SM00271">
    <property type="entry name" value="DnaJ"/>
    <property type="match status" value="1"/>
</dbReference>
<evidence type="ECO:0000259" key="4">
    <source>
        <dbReference type="PROSITE" id="PS50076"/>
    </source>
</evidence>
<dbReference type="SUPFAM" id="SSF46565">
    <property type="entry name" value="Chaperone J-domain"/>
    <property type="match status" value="1"/>
</dbReference>
<evidence type="ECO:0000256" key="3">
    <source>
        <dbReference type="SAM" id="MobiDB-lite"/>
    </source>
</evidence>
<sequence length="581" mass="66624">MNHKHKDQNQFIHDAAAEQDNQQQQSSKRRQKRHIDNDYDDTTSVETEVDLYAVLNIPRDADEEDIKNAYKKLVITYHPDKQTSEEMKIQSQENFSLITLARDILLDDKLRAIYNEFGLRGVTDSQSIVKKYDNVENLLDAMDRIEKEKSEEKILKDFKATGQQSISLAYMHSYRYFWFKSLSASQSFSLNSKYGAFEVNPHITRKNNDATLGISARYRVPVFQNKTFIYDFEYNENTIPINRVTFHSPLAANTQGTISMTTVKHYPVMFGGSIKRVFSPQVEGIASVVITRVQKSITLDITRTVEKRILNLNLQLGTVTGGQATISREIPIGKNTGFEFGFSAYTGFNRVENGLGSVFTTIGTRVNKVLDLSFTMKYTPTRYLYIIGIHHRFQTLEIPIPIYTDISLLNSLVFFTLPSVTLSLFKLLVINPIVKLKENKRIQERKEKFASACLEARRKAEIDIKLMKSTVDKKVLQEKAKNGLVIQEALYGKLNDKAVSGADNLEFPPYINVTVPLQYLVDDSKLMLHSNKKSDLLGFWDPRIGEEKQLKVTYFFQNKLHIVVVNDNDQLMIPLRSHLIQ</sequence>
<evidence type="ECO:0000313" key="5">
    <source>
        <dbReference type="EMBL" id="KAF2069846.1"/>
    </source>
</evidence>